<dbReference type="KEGG" id="vg:65102149"/>
<proteinExistence type="predicted"/>
<organism evidence="1 2">
    <name type="scientific">Cryptophlebia peltastica nucleopolyhedrovirus</name>
    <dbReference type="NCBI Taxonomy" id="2304025"/>
    <lineage>
        <taxon>Viruses</taxon>
        <taxon>Viruses incertae sedis</taxon>
        <taxon>Naldaviricetes</taxon>
        <taxon>Lefavirales</taxon>
        <taxon>Baculoviridae</taxon>
        <taxon>Alphabaculovirus</taxon>
        <taxon>Alphabaculovirus crypeltasticae</taxon>
    </lineage>
</organism>
<reference evidence="1 2" key="1">
    <citation type="journal article" date="2018" name="J. Invertebr. Pathol.">
        <title>Morphological, genetic and biological characterisation of a novel alphabaculovirus isolated from Cryptophlebia peltastica (Lepidoptera: Tortricidae).</title>
        <authorList>
            <person name="Marsberg T."/>
            <person name="Jukes M.D."/>
            <person name="Krejmer-Rabalska M."/>
            <person name="Rabalski L."/>
            <person name="Knox C.M."/>
            <person name="Moore S.D."/>
            <person name="Hill M.P."/>
            <person name="Szewczyk B."/>
        </authorList>
    </citation>
    <scope>NUCLEOTIDE SEQUENCE [LARGE SCALE GENOMIC DNA]</scope>
    <source>
        <strain evidence="1">SA</strain>
    </source>
</reference>
<dbReference type="Proteomes" id="UP000500845">
    <property type="component" value="Segment"/>
</dbReference>
<dbReference type="EMBL" id="MH394321">
    <property type="protein sequence ID" value="AXS67696.1"/>
    <property type="molecule type" value="Genomic_DNA"/>
</dbReference>
<evidence type="ECO:0000313" key="1">
    <source>
        <dbReference type="EMBL" id="AXS67696.1"/>
    </source>
</evidence>
<keyword evidence="2" id="KW-1185">Reference proteome</keyword>
<evidence type="ECO:0000313" key="2">
    <source>
        <dbReference type="Proteomes" id="UP000500845"/>
    </source>
</evidence>
<dbReference type="GeneID" id="65102149"/>
<accession>A0A346RNP9</accession>
<sequence>MFNTSSIMNSKYHFNPAKLEIMAKMSLDNNVAVSKFLPKHLAMQFQFCLRCNITTVEKSFNRISYCYDCGSKCQHCDKPGRVRRLETLHGWTTDMESLERHFNIRLKDVMTVRRQTHMQYYDNYIFNNVAYKILCSDCKYNFCALCKAEMPENEMVKIGVSSGTLEMTHAFCCKECVLHCKCVECRRTISLENVLEFENSTAEIIFGVYGYSYVLICFNHTHTVTACNECTSWQFNNVCETCEIEGNNREYIHNHQTFNNQNVTVCDENEAVIKMLCQIDNRQVLFNCIQSVSEQLFYPISFDTAVGYIERGMLNLGRKEVIELIIYAIVSRKRETIVSFYDQTGIPWYTYNKEICPDCEDRENMCVSRNKPRNLYHTAMYDTQCCNTTKCKVYSEDDDISDVFLNEYNYCEKCLKPLFEIMDVQFDSDFVCTNQESLEYC</sequence>
<protein>
    <submittedName>
        <fullName evidence="1">Adho3-like protein</fullName>
    </submittedName>
</protein>
<name>A0A346RNP9_9ABAC</name>
<dbReference type="RefSeq" id="YP_010086904.1">
    <property type="nucleotide sequence ID" value="NC_055500.1"/>
</dbReference>